<proteinExistence type="predicted"/>
<accession>A0A8J4Q3V6</accession>
<comment type="caution">
    <text evidence="1">The sequence shown here is derived from an EMBL/GenBank/DDBJ whole genome shotgun (WGS) entry which is preliminary data.</text>
</comment>
<protein>
    <recommendedName>
        <fullName evidence="3">SET domain-containing protein</fullName>
    </recommendedName>
</protein>
<organism evidence="1 2">
    <name type="scientific">Polysphondylium violaceum</name>
    <dbReference type="NCBI Taxonomy" id="133409"/>
    <lineage>
        <taxon>Eukaryota</taxon>
        <taxon>Amoebozoa</taxon>
        <taxon>Evosea</taxon>
        <taxon>Eumycetozoa</taxon>
        <taxon>Dictyostelia</taxon>
        <taxon>Dictyosteliales</taxon>
        <taxon>Dictyosteliaceae</taxon>
        <taxon>Polysphondylium</taxon>
    </lineage>
</organism>
<dbReference type="EMBL" id="AJWJ01000200">
    <property type="protein sequence ID" value="KAF2073511.1"/>
    <property type="molecule type" value="Genomic_DNA"/>
</dbReference>
<dbReference type="Proteomes" id="UP000695562">
    <property type="component" value="Unassembled WGS sequence"/>
</dbReference>
<evidence type="ECO:0008006" key="3">
    <source>
        <dbReference type="Google" id="ProtNLM"/>
    </source>
</evidence>
<keyword evidence="2" id="KW-1185">Reference proteome</keyword>
<dbReference type="OrthoDB" id="265717at2759"/>
<dbReference type="Gene3D" id="2.170.270.10">
    <property type="entry name" value="SET domain"/>
    <property type="match status" value="1"/>
</dbReference>
<dbReference type="AlphaFoldDB" id="A0A8J4Q3V6"/>
<sequence>MFVTTTKNLVAGDQLFLSYVSKLHAYPKRKEVLSSFSFKCTCRLCILDQTELENNFQERQRLAEKYDPEYYAQAIRGSANTMAQLEKHIQDIKNTYVDPDRPHTMEVFMPLITLASLYANKTSFPEKALKAYLECMRILGFDFDVDEYKSKQSPPLSTESMNFIVQYQGSFDDIHSDIFIHICKHAYSLGYEKLARIALSISRLCAKIFKGLSENEHDKIHIGVGFPKQILLFHDSTQLIDK</sequence>
<evidence type="ECO:0000313" key="2">
    <source>
        <dbReference type="Proteomes" id="UP000695562"/>
    </source>
</evidence>
<name>A0A8J4Q3V6_9MYCE</name>
<dbReference type="InterPro" id="IPR046341">
    <property type="entry name" value="SET_dom_sf"/>
</dbReference>
<reference evidence="1" key="1">
    <citation type="submission" date="2020-01" db="EMBL/GenBank/DDBJ databases">
        <title>Development of genomics and gene disruption for Polysphondylium violaceum indicates a role for the polyketide synthase stlB in stalk morphogenesis.</title>
        <authorList>
            <person name="Narita B."/>
            <person name="Kawabe Y."/>
            <person name="Kin K."/>
            <person name="Saito T."/>
            <person name="Gibbs R."/>
            <person name="Kuspa A."/>
            <person name="Muzny D."/>
            <person name="Queller D."/>
            <person name="Richards S."/>
            <person name="Strassman J."/>
            <person name="Sucgang R."/>
            <person name="Worley K."/>
            <person name="Schaap P."/>
        </authorList>
    </citation>
    <scope>NUCLEOTIDE SEQUENCE</scope>
    <source>
        <strain evidence="1">QSvi11</strain>
    </source>
</reference>
<gene>
    <name evidence="1" type="ORF">CYY_005188</name>
</gene>
<evidence type="ECO:0000313" key="1">
    <source>
        <dbReference type="EMBL" id="KAF2073511.1"/>
    </source>
</evidence>